<dbReference type="EMBL" id="JH000043">
    <property type="protein sequence ID" value="EGV93592.1"/>
    <property type="molecule type" value="Genomic_DNA"/>
</dbReference>
<dbReference type="InterPro" id="IPR027417">
    <property type="entry name" value="P-loop_NTPase"/>
</dbReference>
<dbReference type="GO" id="GO:0005524">
    <property type="term" value="F:ATP binding"/>
    <property type="evidence" value="ECO:0007669"/>
    <property type="project" value="UniProtKB-KW"/>
</dbReference>
<dbReference type="PANTHER" id="PTHR11361">
    <property type="entry name" value="DNA MISMATCH REPAIR PROTEIN MUTS FAMILY MEMBER"/>
    <property type="match status" value="1"/>
</dbReference>
<comment type="similarity">
    <text evidence="1">Belongs to the DNA mismatch repair MutS family.</text>
</comment>
<dbReference type="GO" id="GO:0030983">
    <property type="term" value="F:mismatched DNA binding"/>
    <property type="evidence" value="ECO:0007669"/>
    <property type="project" value="InterPro"/>
</dbReference>
<reference evidence="7" key="1">
    <citation type="journal article" date="2011" name="Nat. Biotechnol.">
        <title>The genomic sequence of the Chinese hamster ovary (CHO)-K1 cell line.</title>
        <authorList>
            <person name="Xu X."/>
            <person name="Nagarajan H."/>
            <person name="Lewis N.E."/>
            <person name="Pan S."/>
            <person name="Cai Z."/>
            <person name="Liu X."/>
            <person name="Chen W."/>
            <person name="Xie M."/>
            <person name="Wang W."/>
            <person name="Hammond S."/>
            <person name="Andersen M.R."/>
            <person name="Neff N."/>
            <person name="Passarelli B."/>
            <person name="Koh W."/>
            <person name="Fan H.C."/>
            <person name="Wang J."/>
            <person name="Gui Y."/>
            <person name="Lee K.H."/>
            <person name="Betenbaugh M.J."/>
            <person name="Quake S.R."/>
            <person name="Famili I."/>
            <person name="Palsson B.O."/>
            <person name="Wang J."/>
        </authorList>
    </citation>
    <scope>NUCLEOTIDE SEQUENCE [LARGE SCALE GENOMIC DNA]</scope>
    <source>
        <strain evidence="7">CHO K1 cell line</strain>
    </source>
</reference>
<dbReference type="SUPFAM" id="SSF52540">
    <property type="entry name" value="P-loop containing nucleoside triphosphate hydrolases"/>
    <property type="match status" value="1"/>
</dbReference>
<name>G3GVU3_CRIGR</name>
<dbReference type="Proteomes" id="UP000001075">
    <property type="component" value="Unassembled WGS sequence"/>
</dbReference>
<dbReference type="SUPFAM" id="SSF48334">
    <property type="entry name" value="DNA repair protein MutS, domain III"/>
    <property type="match status" value="1"/>
</dbReference>
<dbReference type="PANTHER" id="PTHR11361:SF21">
    <property type="entry name" value="MUTS PROTEIN HOMOLOG 4"/>
    <property type="match status" value="1"/>
</dbReference>
<evidence type="ECO:0000313" key="6">
    <source>
        <dbReference type="EMBL" id="EGV93592.1"/>
    </source>
</evidence>
<dbReference type="GO" id="GO:0006298">
    <property type="term" value="P:mismatch repair"/>
    <property type="evidence" value="ECO:0007669"/>
    <property type="project" value="InterPro"/>
</dbReference>
<keyword evidence="4" id="KW-0238">DNA-binding</keyword>
<dbReference type="InParanoid" id="G3GVU3"/>
<keyword evidence="2" id="KW-0547">Nucleotide-binding</keyword>
<proteinExistence type="inferred from homology"/>
<evidence type="ECO:0000256" key="1">
    <source>
        <dbReference type="ARBA" id="ARBA00006271"/>
    </source>
</evidence>
<accession>G3GVU3</accession>
<dbReference type="STRING" id="10029.G3GVU3"/>
<evidence type="ECO:0000256" key="3">
    <source>
        <dbReference type="ARBA" id="ARBA00022840"/>
    </source>
</evidence>
<dbReference type="GO" id="GO:0005634">
    <property type="term" value="C:nucleus"/>
    <property type="evidence" value="ECO:0007669"/>
    <property type="project" value="TreeGrafter"/>
</dbReference>
<dbReference type="InterPro" id="IPR045076">
    <property type="entry name" value="MutS"/>
</dbReference>
<evidence type="ECO:0000256" key="2">
    <source>
        <dbReference type="ARBA" id="ARBA00022741"/>
    </source>
</evidence>
<dbReference type="Gene3D" id="3.40.50.300">
    <property type="entry name" value="P-loop containing nucleotide triphosphate hydrolases"/>
    <property type="match status" value="1"/>
</dbReference>
<evidence type="ECO:0000313" key="7">
    <source>
        <dbReference type="Proteomes" id="UP000001075"/>
    </source>
</evidence>
<dbReference type="Pfam" id="PF00488">
    <property type="entry name" value="MutS_V"/>
    <property type="match status" value="1"/>
</dbReference>
<evidence type="ECO:0000259" key="5">
    <source>
        <dbReference type="PROSITE" id="PS00486"/>
    </source>
</evidence>
<organism evidence="6 7">
    <name type="scientific">Cricetulus griseus</name>
    <name type="common">Chinese hamster</name>
    <name type="synonym">Cricetulus barabensis griseus</name>
    <dbReference type="NCBI Taxonomy" id="10029"/>
    <lineage>
        <taxon>Eukaryota</taxon>
        <taxon>Metazoa</taxon>
        <taxon>Chordata</taxon>
        <taxon>Craniata</taxon>
        <taxon>Vertebrata</taxon>
        <taxon>Euteleostomi</taxon>
        <taxon>Mammalia</taxon>
        <taxon>Eutheria</taxon>
        <taxon>Euarchontoglires</taxon>
        <taxon>Glires</taxon>
        <taxon>Rodentia</taxon>
        <taxon>Myomorpha</taxon>
        <taxon>Muroidea</taxon>
        <taxon>Cricetidae</taxon>
        <taxon>Cricetinae</taxon>
        <taxon>Cricetulus</taxon>
    </lineage>
</organism>
<dbReference type="eggNOG" id="KOG0220">
    <property type="taxonomic scope" value="Eukaryota"/>
</dbReference>
<dbReference type="AlphaFoldDB" id="G3GVU3"/>
<dbReference type="SMART" id="SM00534">
    <property type="entry name" value="MUTSac"/>
    <property type="match status" value="1"/>
</dbReference>
<sequence length="198" mass="22583">MKVVNSKPIFLSYKLCFISFKACVPSFEKTIMSFRIVCKLLSEIYEHIHCLYKLSDTVSMLDMLLSFAHACTLSDYGSYVPAEYASFRIAEQIFTRISTDDDIETNSSTFMKEMKEIAYILHNANDKSLILIDELGRGTNTEEGIGISYAVCEHLLSKKAARNSQLEPDKLRAYLSNLKKTYEKDCPRAADLPERTEE</sequence>
<protein>
    <submittedName>
        <fullName evidence="6">MutS protein-like 4</fullName>
    </submittedName>
</protein>
<dbReference type="GO" id="GO:0007131">
    <property type="term" value="P:reciprocal meiotic recombination"/>
    <property type="evidence" value="ECO:0007669"/>
    <property type="project" value="TreeGrafter"/>
</dbReference>
<feature type="domain" description="DNA mismatch repair proteins mutS family" evidence="5">
    <location>
        <begin position="128"/>
        <end position="144"/>
    </location>
</feature>
<keyword evidence="3" id="KW-0067">ATP-binding</keyword>
<dbReference type="InterPro" id="IPR036187">
    <property type="entry name" value="DNA_mismatch_repair_MutS_sf"/>
</dbReference>
<dbReference type="GO" id="GO:0140664">
    <property type="term" value="F:ATP-dependent DNA damage sensor activity"/>
    <property type="evidence" value="ECO:0007669"/>
    <property type="project" value="InterPro"/>
</dbReference>
<dbReference type="InterPro" id="IPR000432">
    <property type="entry name" value="DNA_mismatch_repair_MutS_C"/>
</dbReference>
<gene>
    <name evidence="6" type="ORF">I79_001842</name>
</gene>
<evidence type="ECO:0000256" key="4">
    <source>
        <dbReference type="ARBA" id="ARBA00023125"/>
    </source>
</evidence>
<dbReference type="PROSITE" id="PS00486">
    <property type="entry name" value="DNA_MISMATCH_REPAIR_2"/>
    <property type="match status" value="1"/>
</dbReference>